<dbReference type="Gene3D" id="3.40.50.1220">
    <property type="entry name" value="TPP-binding domain"/>
    <property type="match status" value="1"/>
</dbReference>
<dbReference type="GO" id="GO:0050660">
    <property type="term" value="F:flavin adenine dinucleotide binding"/>
    <property type="evidence" value="ECO:0007669"/>
    <property type="project" value="TreeGrafter"/>
</dbReference>
<dbReference type="FunFam" id="3.40.50.970:FF:000007">
    <property type="entry name" value="Acetolactate synthase"/>
    <property type="match status" value="1"/>
</dbReference>
<dbReference type="GO" id="GO:0003984">
    <property type="term" value="F:acetolactate synthase activity"/>
    <property type="evidence" value="ECO:0007669"/>
    <property type="project" value="TreeGrafter"/>
</dbReference>
<evidence type="ECO:0000313" key="4">
    <source>
        <dbReference type="EMBL" id="HIW83625.1"/>
    </source>
</evidence>
<protein>
    <submittedName>
        <fullName evidence="4">Thiamine pyrophosphate-binding protein</fullName>
    </submittedName>
</protein>
<dbReference type="SUPFAM" id="SSF52518">
    <property type="entry name" value="Thiamin diphosphate-binding fold (THDP-binding)"/>
    <property type="match status" value="1"/>
</dbReference>
<dbReference type="PANTHER" id="PTHR18968">
    <property type="entry name" value="THIAMINE PYROPHOSPHATE ENZYMES"/>
    <property type="match status" value="1"/>
</dbReference>
<feature type="domain" description="Thiamine pyrophosphate enzyme N-terminal TPP-binding" evidence="3">
    <location>
        <begin position="2"/>
        <end position="122"/>
    </location>
</feature>
<dbReference type="CDD" id="cd07035">
    <property type="entry name" value="TPP_PYR_POX_like"/>
    <property type="match status" value="1"/>
</dbReference>
<dbReference type="SUPFAM" id="SSF52467">
    <property type="entry name" value="DHS-like NAD/FAD-binding domain"/>
    <property type="match status" value="1"/>
</dbReference>
<reference evidence="4" key="2">
    <citation type="submission" date="2021-04" db="EMBL/GenBank/DDBJ databases">
        <authorList>
            <person name="Gilroy R."/>
        </authorList>
    </citation>
    <scope>NUCLEOTIDE SEQUENCE</scope>
    <source>
        <strain evidence="4">ChiSxjej1B13-11762</strain>
    </source>
</reference>
<dbReference type="Proteomes" id="UP000824263">
    <property type="component" value="Unassembled WGS sequence"/>
</dbReference>
<dbReference type="InterPro" id="IPR029061">
    <property type="entry name" value="THDP-binding"/>
</dbReference>
<dbReference type="InterPro" id="IPR012001">
    <property type="entry name" value="Thiamin_PyroP_enz_TPP-bd_dom"/>
</dbReference>
<dbReference type="EMBL" id="DXGF01000089">
    <property type="protein sequence ID" value="HIW83625.1"/>
    <property type="molecule type" value="Genomic_DNA"/>
</dbReference>
<accession>A0A9D1UEK9</accession>
<sequence>MMKVSDYILKFVAGLGVTKVFYVPGGGAMHLNDSLGRNPDLEGVSMLHEQGASIAAEAFARVRDGYGVCLVTSGPGGTNALTGLAGAYLDSIPVIFLSGQVKRADLAAGQGVRQFGIQEVDILSMARSSTKYAVQLTDPSRVRYELEKAAALAVHGRPGPVWIDVPLDVQAALVEPETLEGFDALGLPSFPVPIEKVEESIRLLNQAERPVLLLGHGIRLDGGIQEARQVYGMLEIPVLTSWNGVDLIEEDHPFYYGRPGSVGHRAANFILQNADLVLSVGSRMSLLATGYNYESFLAGAVHVMVDIDPHEMEKKNLHPAVKIACGAKDFLAALLERKGEIRRKDRGRWLDRCRFFLEKYPVLGRDQEEAGFVSTYHLVDAISRQMTETDIYQFTSSGTSVDIGMKVFRVKWGQR</sequence>
<dbReference type="GO" id="GO:0005948">
    <property type="term" value="C:acetolactate synthase complex"/>
    <property type="evidence" value="ECO:0007669"/>
    <property type="project" value="TreeGrafter"/>
</dbReference>
<dbReference type="InterPro" id="IPR029035">
    <property type="entry name" value="DHS-like_NAD/FAD-binding_dom"/>
</dbReference>
<dbReference type="InterPro" id="IPR012000">
    <property type="entry name" value="Thiamin_PyroP_enz_cen_dom"/>
</dbReference>
<dbReference type="Gene3D" id="3.40.50.970">
    <property type="match status" value="1"/>
</dbReference>
<dbReference type="Pfam" id="PF02776">
    <property type="entry name" value="TPP_enzyme_N"/>
    <property type="match status" value="1"/>
</dbReference>
<comment type="caution">
    <text evidence="4">The sequence shown here is derived from an EMBL/GenBank/DDBJ whole genome shotgun (WGS) entry which is preliminary data.</text>
</comment>
<evidence type="ECO:0000313" key="5">
    <source>
        <dbReference type="Proteomes" id="UP000824263"/>
    </source>
</evidence>
<name>A0A9D1UEK9_9FIRM</name>
<reference evidence="4" key="1">
    <citation type="journal article" date="2021" name="PeerJ">
        <title>Extensive microbial diversity within the chicken gut microbiome revealed by metagenomics and culture.</title>
        <authorList>
            <person name="Gilroy R."/>
            <person name="Ravi A."/>
            <person name="Getino M."/>
            <person name="Pursley I."/>
            <person name="Horton D.L."/>
            <person name="Alikhan N.F."/>
            <person name="Baker D."/>
            <person name="Gharbi K."/>
            <person name="Hall N."/>
            <person name="Watson M."/>
            <person name="Adriaenssens E.M."/>
            <person name="Foster-Nyarko E."/>
            <person name="Jarju S."/>
            <person name="Secka A."/>
            <person name="Antonio M."/>
            <person name="Oren A."/>
            <person name="Chaudhuri R.R."/>
            <person name="La Ragione R."/>
            <person name="Hildebrand F."/>
            <person name="Pallen M.J."/>
        </authorList>
    </citation>
    <scope>NUCLEOTIDE SEQUENCE</scope>
    <source>
        <strain evidence="4">ChiSxjej1B13-11762</strain>
    </source>
</reference>
<feature type="domain" description="Thiamine pyrophosphate enzyme central" evidence="2">
    <location>
        <begin position="198"/>
        <end position="334"/>
    </location>
</feature>
<dbReference type="Pfam" id="PF00205">
    <property type="entry name" value="TPP_enzyme_M"/>
    <property type="match status" value="1"/>
</dbReference>
<comment type="similarity">
    <text evidence="1">Belongs to the TPP enzyme family.</text>
</comment>
<dbReference type="AlphaFoldDB" id="A0A9D1UEK9"/>
<dbReference type="PANTHER" id="PTHR18968:SF142">
    <property type="entry name" value="ACETOLACTATE SYNTHASE"/>
    <property type="match status" value="1"/>
</dbReference>
<gene>
    <name evidence="4" type="ORF">H9873_04810</name>
</gene>
<dbReference type="GO" id="GO:0009097">
    <property type="term" value="P:isoleucine biosynthetic process"/>
    <property type="evidence" value="ECO:0007669"/>
    <property type="project" value="TreeGrafter"/>
</dbReference>
<organism evidence="4 5">
    <name type="scientific">Candidatus Dorea gallistercoris</name>
    <dbReference type="NCBI Taxonomy" id="2838542"/>
    <lineage>
        <taxon>Bacteria</taxon>
        <taxon>Bacillati</taxon>
        <taxon>Bacillota</taxon>
        <taxon>Clostridia</taxon>
        <taxon>Lachnospirales</taxon>
        <taxon>Lachnospiraceae</taxon>
        <taxon>Dorea</taxon>
    </lineage>
</organism>
<dbReference type="InterPro" id="IPR045229">
    <property type="entry name" value="TPP_enz"/>
</dbReference>
<dbReference type="GO" id="GO:0009099">
    <property type="term" value="P:L-valine biosynthetic process"/>
    <property type="evidence" value="ECO:0007669"/>
    <property type="project" value="TreeGrafter"/>
</dbReference>
<evidence type="ECO:0000256" key="1">
    <source>
        <dbReference type="ARBA" id="ARBA00007812"/>
    </source>
</evidence>
<evidence type="ECO:0000259" key="2">
    <source>
        <dbReference type="Pfam" id="PF00205"/>
    </source>
</evidence>
<dbReference type="GO" id="GO:0000287">
    <property type="term" value="F:magnesium ion binding"/>
    <property type="evidence" value="ECO:0007669"/>
    <property type="project" value="InterPro"/>
</dbReference>
<evidence type="ECO:0000259" key="3">
    <source>
        <dbReference type="Pfam" id="PF02776"/>
    </source>
</evidence>
<feature type="non-terminal residue" evidence="4">
    <location>
        <position position="415"/>
    </location>
</feature>
<proteinExistence type="inferred from homology"/>
<dbReference type="GO" id="GO:0030976">
    <property type="term" value="F:thiamine pyrophosphate binding"/>
    <property type="evidence" value="ECO:0007669"/>
    <property type="project" value="InterPro"/>
</dbReference>